<feature type="region of interest" description="Disordered" evidence="1">
    <location>
        <begin position="147"/>
        <end position="174"/>
    </location>
</feature>
<protein>
    <recommendedName>
        <fullName evidence="5">Bacterial Ig-like domain-containing protein</fullName>
    </recommendedName>
</protein>
<keyword evidence="2" id="KW-0732">Signal</keyword>
<evidence type="ECO:0000313" key="4">
    <source>
        <dbReference type="Proteomes" id="UP000622707"/>
    </source>
</evidence>
<dbReference type="Proteomes" id="UP000622707">
    <property type="component" value="Unassembled WGS sequence"/>
</dbReference>
<accession>A0ABS1JQE3</accession>
<gene>
    <name evidence="3" type="ORF">JI746_15350</name>
</gene>
<proteinExistence type="predicted"/>
<dbReference type="RefSeq" id="WP_201690654.1">
    <property type="nucleotide sequence ID" value="NZ_JAEQND010000008.1"/>
</dbReference>
<sequence length="250" mass="27419">MKAHLRKNAAAAMLLLAPLGAALVAQPAAAQYAPQYRVAQVAPGHVTNVAVPAVESFVADLDRGRLEPGRVLHFRLLGTPRSNVVVNIQNIVSDLPLAETQPGVYVGSYTIRRSDDVKMLDRAVAVLRTGGKHAVARVNMGWREQQASAQHGRDTTPPRILDMTPHNGERVSDRGRNTRLSARLSDDGSGVDPASVRLRINGRDVSRDVRVRDDEVHYREDLPRGRHTVELAVRDRAGNATRTTWTFNVV</sequence>
<feature type="chain" id="PRO_5045558133" description="Bacterial Ig-like domain-containing protein" evidence="2">
    <location>
        <begin position="31"/>
        <end position="250"/>
    </location>
</feature>
<feature type="signal peptide" evidence="2">
    <location>
        <begin position="1"/>
        <end position="30"/>
    </location>
</feature>
<keyword evidence="4" id="KW-1185">Reference proteome</keyword>
<organism evidence="3 4">
    <name type="scientific">Ramlibacter alkalitolerans</name>
    <dbReference type="NCBI Taxonomy" id="2039631"/>
    <lineage>
        <taxon>Bacteria</taxon>
        <taxon>Pseudomonadati</taxon>
        <taxon>Pseudomonadota</taxon>
        <taxon>Betaproteobacteria</taxon>
        <taxon>Burkholderiales</taxon>
        <taxon>Comamonadaceae</taxon>
        <taxon>Ramlibacter</taxon>
    </lineage>
</organism>
<evidence type="ECO:0000313" key="3">
    <source>
        <dbReference type="EMBL" id="MBL0426489.1"/>
    </source>
</evidence>
<reference evidence="3 4" key="1">
    <citation type="journal article" date="2017" name="Int. J. Syst. Evol. Microbiol.">
        <title>Ramlibacter alkalitolerans sp. nov., alkali-tolerant bacterium isolated from soil of ginseng.</title>
        <authorList>
            <person name="Lee D.H."/>
            <person name="Cha C.J."/>
        </authorList>
    </citation>
    <scope>NUCLEOTIDE SEQUENCE [LARGE SCALE GENOMIC DNA]</scope>
    <source>
        <strain evidence="3 4">KACC 19305</strain>
    </source>
</reference>
<evidence type="ECO:0000256" key="2">
    <source>
        <dbReference type="SAM" id="SignalP"/>
    </source>
</evidence>
<dbReference type="EMBL" id="JAEQND010000008">
    <property type="protein sequence ID" value="MBL0426489.1"/>
    <property type="molecule type" value="Genomic_DNA"/>
</dbReference>
<evidence type="ECO:0008006" key="5">
    <source>
        <dbReference type="Google" id="ProtNLM"/>
    </source>
</evidence>
<name>A0ABS1JQE3_9BURK</name>
<comment type="caution">
    <text evidence="3">The sequence shown here is derived from an EMBL/GenBank/DDBJ whole genome shotgun (WGS) entry which is preliminary data.</text>
</comment>
<evidence type="ECO:0000256" key="1">
    <source>
        <dbReference type="SAM" id="MobiDB-lite"/>
    </source>
</evidence>